<proteinExistence type="predicted"/>
<comment type="caution">
    <text evidence="2">The sequence shown here is derived from an EMBL/GenBank/DDBJ whole genome shotgun (WGS) entry which is preliminary data.</text>
</comment>
<evidence type="ECO:0000313" key="3">
    <source>
        <dbReference type="Proteomes" id="UP001597237"/>
    </source>
</evidence>
<keyword evidence="3" id="KW-1185">Reference proteome</keyword>
<feature type="chain" id="PRO_5047344550" description="PRC-barrel domain-containing protein" evidence="1">
    <location>
        <begin position="22"/>
        <end position="118"/>
    </location>
</feature>
<sequence>MRSFLPLLAAFAMAAPAAALAQTAPAAAPSDAAAPAAASGGASAQAEAEVAAGQSVKDKTGAVIGEVAEVKPDASGKATATIKMGAETFAVDTSALAVQDGAAVINATQAEIQAMLKK</sequence>
<evidence type="ECO:0008006" key="4">
    <source>
        <dbReference type="Google" id="ProtNLM"/>
    </source>
</evidence>
<keyword evidence="1" id="KW-0732">Signal</keyword>
<reference evidence="3" key="1">
    <citation type="journal article" date="2019" name="Int. J. Syst. Evol. Microbiol.">
        <title>The Global Catalogue of Microorganisms (GCM) 10K type strain sequencing project: providing services to taxonomists for standard genome sequencing and annotation.</title>
        <authorList>
            <consortium name="The Broad Institute Genomics Platform"/>
            <consortium name="The Broad Institute Genome Sequencing Center for Infectious Disease"/>
            <person name="Wu L."/>
            <person name="Ma J."/>
        </authorList>
    </citation>
    <scope>NUCLEOTIDE SEQUENCE [LARGE SCALE GENOMIC DNA]</scope>
    <source>
        <strain evidence="3">DFY28</strain>
    </source>
</reference>
<feature type="signal peptide" evidence="1">
    <location>
        <begin position="1"/>
        <end position="21"/>
    </location>
</feature>
<gene>
    <name evidence="2" type="ORF">ACFSC0_00295</name>
</gene>
<organism evidence="2 3">
    <name type="scientific">Phenylobacterium terrae</name>
    <dbReference type="NCBI Taxonomy" id="2665495"/>
    <lineage>
        <taxon>Bacteria</taxon>
        <taxon>Pseudomonadati</taxon>
        <taxon>Pseudomonadota</taxon>
        <taxon>Alphaproteobacteria</taxon>
        <taxon>Caulobacterales</taxon>
        <taxon>Caulobacteraceae</taxon>
        <taxon>Phenylobacterium</taxon>
    </lineage>
</organism>
<dbReference type="RefSeq" id="WP_377281347.1">
    <property type="nucleotide sequence ID" value="NZ_JBHRSI010000003.1"/>
</dbReference>
<accession>A0ABW4MZH3</accession>
<dbReference type="EMBL" id="JBHUEY010000001">
    <property type="protein sequence ID" value="MFD1781820.1"/>
    <property type="molecule type" value="Genomic_DNA"/>
</dbReference>
<evidence type="ECO:0000256" key="1">
    <source>
        <dbReference type="SAM" id="SignalP"/>
    </source>
</evidence>
<evidence type="ECO:0000313" key="2">
    <source>
        <dbReference type="EMBL" id="MFD1781820.1"/>
    </source>
</evidence>
<name>A0ABW4MZH3_9CAUL</name>
<protein>
    <recommendedName>
        <fullName evidence="4">PRC-barrel domain-containing protein</fullName>
    </recommendedName>
</protein>
<dbReference type="Proteomes" id="UP001597237">
    <property type="component" value="Unassembled WGS sequence"/>
</dbReference>